<evidence type="ECO:0000256" key="3">
    <source>
        <dbReference type="ARBA" id="ARBA00005891"/>
    </source>
</evidence>
<evidence type="ECO:0000256" key="10">
    <source>
        <dbReference type="ARBA" id="ARBA00048612"/>
    </source>
</evidence>
<dbReference type="GO" id="GO:0005739">
    <property type="term" value="C:mitochondrion"/>
    <property type="evidence" value="ECO:0007669"/>
    <property type="project" value="UniProtKB-SubCell"/>
</dbReference>
<comment type="catalytic activity">
    <reaction evidence="10">
        <text>L-arginyl-[protein] + 2 S-adenosyl-L-methionine = N(omega),N(omega)'-dimethyl-L-arginyl-[protein] + 2 S-adenosyl-L-homocysteine + 2 H(+)</text>
        <dbReference type="Rhea" id="RHEA:48108"/>
        <dbReference type="Rhea" id="RHEA-COMP:10532"/>
        <dbReference type="Rhea" id="RHEA-COMP:11992"/>
        <dbReference type="ChEBI" id="CHEBI:15378"/>
        <dbReference type="ChEBI" id="CHEBI:29965"/>
        <dbReference type="ChEBI" id="CHEBI:57856"/>
        <dbReference type="ChEBI" id="CHEBI:59789"/>
        <dbReference type="ChEBI" id="CHEBI:88221"/>
        <dbReference type="EC" id="2.1.1.320"/>
    </reaction>
</comment>
<sequence>MKIYSIAILKNDTKPVASLASEFELRLSKSFLSAIPCLFTPISPSVQEFMGFMAKTVAERTEPGQRQSVEQDKGLAGVLISDKEYPPRVAFSVLNKVLDEFIVKFSEDQWKPNVLVYPELSQYLEKYQDPKQADNIMRVQKELDETKIILASHLIVCWEAMDKARSLIDMTASVHKRPFWSAFRMLGSATLCLVDDNTSLQIQAITGQALRPTDRAENLTFRPAYIPFWYYDLAASCTTTMPLPRNAPDDAEPASFTEPLLGIGLNCFWPGHSWAPLTYLSFGLPHGFDEGELVPFNPNVLLDDVEPEILPFTESPLAAIVDRFRAIPSSSLRLMEPRLSIDPRSIRVEFAAAYPLYWPVYIAEFDAPSRAIKRIERDGGGVEEGEEEETRKTIVLGAHNEDPWICQWEPRQTGIRQWMNNGAWVTMDVTDPMWKLLPFHNTMLKQFEQRFVDDFLGRYPFDEEEEVEEASEEGPKVAVTAAVKAIDWPDKRIMTYPHHQRANKAYVEAMFSWRIKEGMLHSMMKMRDDTPAFGFGRKTEVKNVGDMKAELRRDIKVAKEEFEEKRPAWVEVGQNEGEEEDATYLFVVRSSIRRLAGPFIPFFSQPEEDPNPEHKTYPRVTAQDIAAAKNPAPPTRANMLVRDFIDDSLYNPKYGYFSRQAVIFSPEHDFDFTTMRDHLHFIKILGKKYAEVEQDFDDTDKVARQVWHTPTELFKPYYGYAIAKYMVTEYKLNLFPNRDLIVYEMGAGNGTLMFNILDYIQEYEPAVYKRTRYRIIEISDRLAERQADKQKVREAKDRHRCIEIVNKSIFEWDQDNFAHDLIRYDTDTLQPYQALVSTDGDGDYKELYEPVGRDPLISRYLHLRRQTPYRTPVLQHQLLRKLRSNLLPFASSMTRAEFIPTKLLLFLEILHTRFPQHRLVVSDFHELPDNIDGVDAPVVQTRYRGTMVPCSTYMVQPGYFDIFFPTNFELLRDMYQLVCRSRRPSGEKSVRVVGHREFLERYGDLDRTRTRSGENPMLMYYENVKMLLT</sequence>
<dbReference type="SUPFAM" id="SSF53335">
    <property type="entry name" value="S-adenosyl-L-methionine-dependent methyltransferases"/>
    <property type="match status" value="1"/>
</dbReference>
<evidence type="ECO:0000256" key="9">
    <source>
        <dbReference type="ARBA" id="ARBA00023136"/>
    </source>
</evidence>
<accession>A0A433R0D1</accession>
<protein>
    <recommendedName>
        <fullName evidence="5">type II protein arginine methyltransferase</fullName>
        <ecNumber evidence="5">2.1.1.320</ecNumber>
    </recommendedName>
</protein>
<dbReference type="EMBL" id="RBNJ01000083">
    <property type="protein sequence ID" value="RUS35461.1"/>
    <property type="molecule type" value="Genomic_DNA"/>
</dbReference>
<comment type="similarity">
    <text evidence="4">Belongs to the synaptobrevin family.</text>
</comment>
<dbReference type="Proteomes" id="UP000274822">
    <property type="component" value="Unassembled WGS sequence"/>
</dbReference>
<dbReference type="PROSITE" id="PS50859">
    <property type="entry name" value="LONGIN"/>
    <property type="match status" value="1"/>
</dbReference>
<dbReference type="PANTHER" id="PTHR12049:SF5">
    <property type="entry name" value="PROTEIN ARGININE METHYLTRANSFERASE NDUFAF7 HOMOLOG, MITOCHONDRIAL"/>
    <property type="match status" value="1"/>
</dbReference>
<evidence type="ECO:0000256" key="2">
    <source>
        <dbReference type="ARBA" id="ARBA00004370"/>
    </source>
</evidence>
<dbReference type="PANTHER" id="PTHR12049">
    <property type="entry name" value="PROTEIN ARGININE METHYLTRANSFERASE NDUFAF7, MITOCHONDRIAL"/>
    <property type="match status" value="1"/>
</dbReference>
<keyword evidence="7" id="KW-0808">Transferase</keyword>
<dbReference type="CDD" id="cd14824">
    <property type="entry name" value="Longin"/>
    <property type="match status" value="1"/>
</dbReference>
<dbReference type="InterPro" id="IPR003788">
    <property type="entry name" value="NDUFAF7"/>
</dbReference>
<feature type="domain" description="Longin" evidence="11">
    <location>
        <begin position="72"/>
        <end position="127"/>
    </location>
</feature>
<organism evidence="12 13">
    <name type="scientific">Jimgerdemannia flammicorona</name>
    <dbReference type="NCBI Taxonomy" id="994334"/>
    <lineage>
        <taxon>Eukaryota</taxon>
        <taxon>Fungi</taxon>
        <taxon>Fungi incertae sedis</taxon>
        <taxon>Mucoromycota</taxon>
        <taxon>Mucoromycotina</taxon>
        <taxon>Endogonomycetes</taxon>
        <taxon>Endogonales</taxon>
        <taxon>Endogonaceae</taxon>
        <taxon>Jimgerdemannia</taxon>
    </lineage>
</organism>
<evidence type="ECO:0000256" key="8">
    <source>
        <dbReference type="ARBA" id="ARBA00023128"/>
    </source>
</evidence>
<keyword evidence="13" id="KW-1185">Reference proteome</keyword>
<evidence type="ECO:0000256" key="4">
    <source>
        <dbReference type="ARBA" id="ARBA00008025"/>
    </source>
</evidence>
<keyword evidence="9" id="KW-0472">Membrane</keyword>
<dbReference type="InterPro" id="IPR010908">
    <property type="entry name" value="Longin_dom"/>
</dbReference>
<dbReference type="Pfam" id="PF02636">
    <property type="entry name" value="Methyltransf_28"/>
    <property type="match status" value="1"/>
</dbReference>
<dbReference type="GO" id="GO:0035243">
    <property type="term" value="F:protein-arginine omega-N symmetric methyltransferase activity"/>
    <property type="evidence" value="ECO:0007669"/>
    <property type="project" value="UniProtKB-EC"/>
</dbReference>
<keyword evidence="6" id="KW-0489">Methyltransferase</keyword>
<comment type="similarity">
    <text evidence="3">Belongs to the NDUFAF7 family.</text>
</comment>
<evidence type="ECO:0000313" key="12">
    <source>
        <dbReference type="EMBL" id="RUS35461.1"/>
    </source>
</evidence>
<evidence type="ECO:0000313" key="13">
    <source>
        <dbReference type="Proteomes" id="UP000274822"/>
    </source>
</evidence>
<evidence type="ECO:0000256" key="7">
    <source>
        <dbReference type="ARBA" id="ARBA00022679"/>
    </source>
</evidence>
<comment type="subcellular location">
    <subcellularLocation>
        <location evidence="2">Membrane</location>
    </subcellularLocation>
    <subcellularLocation>
        <location evidence="1">Mitochondrion</location>
    </subcellularLocation>
</comment>
<dbReference type="SMART" id="SM01270">
    <property type="entry name" value="Longin"/>
    <property type="match status" value="1"/>
</dbReference>
<dbReference type="EC" id="2.1.1.320" evidence="5"/>
<evidence type="ECO:0000256" key="6">
    <source>
        <dbReference type="ARBA" id="ARBA00022603"/>
    </source>
</evidence>
<dbReference type="SUPFAM" id="SSF64356">
    <property type="entry name" value="SNARE-like"/>
    <property type="match status" value="1"/>
</dbReference>
<dbReference type="Pfam" id="PF13774">
    <property type="entry name" value="Longin"/>
    <property type="match status" value="1"/>
</dbReference>
<name>A0A433R0D1_9FUNG</name>
<dbReference type="InterPro" id="IPR011012">
    <property type="entry name" value="Longin-like_dom_sf"/>
</dbReference>
<gene>
    <name evidence="12" type="ORF">BC938DRAFT_483173</name>
</gene>
<dbReference type="InterPro" id="IPR029063">
    <property type="entry name" value="SAM-dependent_MTases_sf"/>
</dbReference>
<evidence type="ECO:0000256" key="1">
    <source>
        <dbReference type="ARBA" id="ARBA00004173"/>
    </source>
</evidence>
<dbReference type="GO" id="GO:0032259">
    <property type="term" value="P:methylation"/>
    <property type="evidence" value="ECO:0007669"/>
    <property type="project" value="UniProtKB-KW"/>
</dbReference>
<proteinExistence type="inferred from homology"/>
<dbReference type="Gene3D" id="3.40.50.12710">
    <property type="match status" value="1"/>
</dbReference>
<dbReference type="GO" id="GO:0016020">
    <property type="term" value="C:membrane"/>
    <property type="evidence" value="ECO:0007669"/>
    <property type="project" value="UniProtKB-SubCell"/>
</dbReference>
<keyword evidence="8" id="KW-0496">Mitochondrion</keyword>
<dbReference type="InterPro" id="IPR038375">
    <property type="entry name" value="NDUFAF7_sf"/>
</dbReference>
<comment type="caution">
    <text evidence="12">The sequence shown here is derived from an EMBL/GenBank/DDBJ whole genome shotgun (WGS) entry which is preliminary data.</text>
</comment>
<reference evidence="12 13" key="1">
    <citation type="journal article" date="2018" name="New Phytol.">
        <title>Phylogenomics of Endogonaceae and evolution of mycorrhizas within Mucoromycota.</title>
        <authorList>
            <person name="Chang Y."/>
            <person name="Desiro A."/>
            <person name="Na H."/>
            <person name="Sandor L."/>
            <person name="Lipzen A."/>
            <person name="Clum A."/>
            <person name="Barry K."/>
            <person name="Grigoriev I.V."/>
            <person name="Martin F.M."/>
            <person name="Stajich J.E."/>
            <person name="Smith M.E."/>
            <person name="Bonito G."/>
            <person name="Spatafora J.W."/>
        </authorList>
    </citation>
    <scope>NUCLEOTIDE SEQUENCE [LARGE SCALE GENOMIC DNA]</scope>
    <source>
        <strain evidence="12 13">AD002</strain>
    </source>
</reference>
<evidence type="ECO:0000259" key="11">
    <source>
        <dbReference type="PROSITE" id="PS50859"/>
    </source>
</evidence>
<evidence type="ECO:0000256" key="5">
    <source>
        <dbReference type="ARBA" id="ARBA00011935"/>
    </source>
</evidence>
<dbReference type="AlphaFoldDB" id="A0A433R0D1"/>
<dbReference type="Gene3D" id="3.30.450.50">
    <property type="entry name" value="Longin domain"/>
    <property type="match status" value="1"/>
</dbReference>